<dbReference type="Proteomes" id="UP000547674">
    <property type="component" value="Unassembled WGS sequence"/>
</dbReference>
<keyword evidence="2" id="KW-0963">Cytoplasm</keyword>
<evidence type="ECO:0000313" key="3">
    <source>
        <dbReference type="EMBL" id="NNF05479.1"/>
    </source>
</evidence>
<dbReference type="Gene3D" id="3.30.460.10">
    <property type="entry name" value="Beta Polymerase, domain 2"/>
    <property type="match status" value="1"/>
</dbReference>
<dbReference type="InterPro" id="IPR004394">
    <property type="entry name" value="Iojap/RsfS/C7orf30"/>
</dbReference>
<evidence type="ECO:0000313" key="4">
    <source>
        <dbReference type="Proteomes" id="UP000547674"/>
    </source>
</evidence>
<dbReference type="InterPro" id="IPR043519">
    <property type="entry name" value="NT_sf"/>
</dbReference>
<dbReference type="GO" id="GO:0017148">
    <property type="term" value="P:negative regulation of translation"/>
    <property type="evidence" value="ECO:0007669"/>
    <property type="project" value="UniProtKB-UniRule"/>
</dbReference>
<dbReference type="PANTHER" id="PTHR21043:SF0">
    <property type="entry name" value="MITOCHONDRIAL ASSEMBLY OF RIBOSOMAL LARGE SUBUNIT PROTEIN 1"/>
    <property type="match status" value="1"/>
</dbReference>
<comment type="function">
    <text evidence="2">Functions as a ribosomal silencing factor. Interacts with ribosomal protein uL14 (rplN), blocking formation of intersubunit bridge B8. Prevents association of the 30S and 50S ribosomal subunits and the formation of functional ribosomes, thus repressing translation.</text>
</comment>
<dbReference type="GO" id="GO:0005737">
    <property type="term" value="C:cytoplasm"/>
    <property type="evidence" value="ECO:0007669"/>
    <property type="project" value="UniProtKB-SubCell"/>
</dbReference>
<accession>A0A7Y2H0Z7</accession>
<organism evidence="3 4">
    <name type="scientific">Eiseniibacteriota bacterium</name>
    <dbReference type="NCBI Taxonomy" id="2212470"/>
    <lineage>
        <taxon>Bacteria</taxon>
        <taxon>Candidatus Eiseniibacteriota</taxon>
    </lineage>
</organism>
<protein>
    <recommendedName>
        <fullName evidence="2">Ribosomal silencing factor RsfS</fullName>
    </recommendedName>
</protein>
<dbReference type="GO" id="GO:0090071">
    <property type="term" value="P:negative regulation of ribosome biogenesis"/>
    <property type="evidence" value="ECO:0007669"/>
    <property type="project" value="UniProtKB-UniRule"/>
</dbReference>
<comment type="subcellular location">
    <subcellularLocation>
        <location evidence="2">Cytoplasm</location>
    </subcellularLocation>
</comment>
<gene>
    <name evidence="2 3" type="primary">rsfS</name>
    <name evidence="3" type="ORF">HKN21_01840</name>
</gene>
<evidence type="ECO:0000256" key="1">
    <source>
        <dbReference type="ARBA" id="ARBA00010574"/>
    </source>
</evidence>
<evidence type="ECO:0000256" key="2">
    <source>
        <dbReference type="HAMAP-Rule" id="MF_01477"/>
    </source>
</evidence>
<dbReference type="SUPFAM" id="SSF81301">
    <property type="entry name" value="Nucleotidyltransferase"/>
    <property type="match status" value="1"/>
</dbReference>
<dbReference type="EMBL" id="JABDJR010000061">
    <property type="protein sequence ID" value="NNF05479.1"/>
    <property type="molecule type" value="Genomic_DNA"/>
</dbReference>
<dbReference type="GO" id="GO:0042256">
    <property type="term" value="P:cytosolic ribosome assembly"/>
    <property type="evidence" value="ECO:0007669"/>
    <property type="project" value="UniProtKB-UniRule"/>
</dbReference>
<dbReference type="GO" id="GO:0043023">
    <property type="term" value="F:ribosomal large subunit binding"/>
    <property type="evidence" value="ECO:0007669"/>
    <property type="project" value="TreeGrafter"/>
</dbReference>
<comment type="caution">
    <text evidence="3">The sequence shown here is derived from an EMBL/GenBank/DDBJ whole genome shotgun (WGS) entry which is preliminary data.</text>
</comment>
<dbReference type="AlphaFoldDB" id="A0A7Y2H0Z7"/>
<comment type="subunit">
    <text evidence="2">Interacts with ribosomal protein uL14 (rplN).</text>
</comment>
<dbReference type="HAMAP" id="MF_01477">
    <property type="entry name" value="Iojap_RsfS"/>
    <property type="match status" value="1"/>
</dbReference>
<dbReference type="NCBIfam" id="TIGR00090">
    <property type="entry name" value="rsfS_iojap_ybeB"/>
    <property type="match status" value="1"/>
</dbReference>
<keyword evidence="2" id="KW-0678">Repressor</keyword>
<comment type="similarity">
    <text evidence="1 2">Belongs to the Iojap/RsfS family.</text>
</comment>
<keyword evidence="2" id="KW-0810">Translation regulation</keyword>
<dbReference type="PANTHER" id="PTHR21043">
    <property type="entry name" value="IOJAP SUPERFAMILY ORTHOLOG"/>
    <property type="match status" value="1"/>
</dbReference>
<name>A0A7Y2H0Z7_UNCEI</name>
<dbReference type="Pfam" id="PF02410">
    <property type="entry name" value="RsfS"/>
    <property type="match status" value="1"/>
</dbReference>
<sequence>MLDKKARDVMLLDLSELTAVCDYFVLGTADSEPQVKAMVEAVEKGLKDLGQTPWSVEGVENRSWVVLDYVDFVVHIFTQESRDTYVLEKLWGDAPQEVLEGGE</sequence>
<reference evidence="3 4" key="1">
    <citation type="submission" date="2020-03" db="EMBL/GenBank/DDBJ databases">
        <title>Metabolic flexibility allows generalist bacteria to become dominant in a frequently disturbed ecosystem.</title>
        <authorList>
            <person name="Chen Y.-J."/>
            <person name="Leung P.M."/>
            <person name="Bay S.K."/>
            <person name="Hugenholtz P."/>
            <person name="Kessler A.J."/>
            <person name="Shelley G."/>
            <person name="Waite D.W."/>
            <person name="Cook P.L."/>
            <person name="Greening C."/>
        </authorList>
    </citation>
    <scope>NUCLEOTIDE SEQUENCE [LARGE SCALE GENOMIC DNA]</scope>
    <source>
        <strain evidence="3">SS_bin_28</strain>
    </source>
</reference>
<proteinExistence type="inferred from homology"/>